<organism evidence="8 9">
    <name type="scientific">Mycena chlorophos</name>
    <name type="common">Agaric fungus</name>
    <name type="synonym">Agaricus chlorophos</name>
    <dbReference type="NCBI Taxonomy" id="658473"/>
    <lineage>
        <taxon>Eukaryota</taxon>
        <taxon>Fungi</taxon>
        <taxon>Dikarya</taxon>
        <taxon>Basidiomycota</taxon>
        <taxon>Agaricomycotina</taxon>
        <taxon>Agaricomycetes</taxon>
        <taxon>Agaricomycetidae</taxon>
        <taxon>Agaricales</taxon>
        <taxon>Marasmiineae</taxon>
        <taxon>Mycenaceae</taxon>
        <taxon>Mycena</taxon>
    </lineage>
</organism>
<dbReference type="InterPro" id="IPR036388">
    <property type="entry name" value="WH-like_DNA-bd_sf"/>
</dbReference>
<accession>A0ABQ0LQ76</accession>
<keyword evidence="9" id="KW-1185">Reference proteome</keyword>
<proteinExistence type="inferred from homology"/>
<sequence>MSQYSPSGGGGGFSGSQGGGSPGQKASQTIRPVTIAQLRKATQMHSDADWKLGENSIGQIKLVAEVRDHRVQNTHRSFLLDDGTGTINGKLWVDTQSEDYEEPFRGIPVNQTAHFRITGNLRSHSGKRYIQISNMRPVKDMNEIYYHIMETIYVHVVIQKGLPSSFASGEQAQGTSAGTSGGGQGAYMVQSRPTGQQKLFSRLADQVANYLATTPNETGEGASVGDIARALKCDPMQLSETVERMIDEGHVYTTIDESHIQLAS</sequence>
<comment type="subcellular location">
    <subcellularLocation>
        <location evidence="1">Nucleus</location>
    </subcellularLocation>
</comment>
<keyword evidence="5" id="KW-0539">Nucleus</keyword>
<evidence type="ECO:0000256" key="5">
    <source>
        <dbReference type="ARBA" id="ARBA00023242"/>
    </source>
</evidence>
<feature type="compositionally biased region" description="Gly residues" evidence="6">
    <location>
        <begin position="7"/>
        <end position="22"/>
    </location>
</feature>
<feature type="domain" description="Replication protein A C-terminal" evidence="7">
    <location>
        <begin position="164"/>
        <end position="257"/>
    </location>
</feature>
<evidence type="ECO:0000313" key="8">
    <source>
        <dbReference type="EMBL" id="GAT53228.1"/>
    </source>
</evidence>
<dbReference type="CDD" id="cd04478">
    <property type="entry name" value="RPA2_DBD_D"/>
    <property type="match status" value="1"/>
</dbReference>
<dbReference type="Pfam" id="PF08784">
    <property type="entry name" value="RPA_C"/>
    <property type="match status" value="1"/>
</dbReference>
<dbReference type="InterPro" id="IPR036390">
    <property type="entry name" value="WH_DNA-bd_sf"/>
</dbReference>
<dbReference type="InterPro" id="IPR014892">
    <property type="entry name" value="RPA_C"/>
</dbReference>
<evidence type="ECO:0000256" key="2">
    <source>
        <dbReference type="ARBA" id="ARBA00007815"/>
    </source>
</evidence>
<keyword evidence="4" id="KW-0238">DNA-binding</keyword>
<dbReference type="PIRSF" id="PIRSF036949">
    <property type="entry name" value="RPA32"/>
    <property type="match status" value="1"/>
</dbReference>
<evidence type="ECO:0000256" key="4">
    <source>
        <dbReference type="ARBA" id="ARBA00023125"/>
    </source>
</evidence>
<feature type="region of interest" description="Disordered" evidence="6">
    <location>
        <begin position="1"/>
        <end position="28"/>
    </location>
</feature>
<dbReference type="SUPFAM" id="SSF50249">
    <property type="entry name" value="Nucleic acid-binding proteins"/>
    <property type="match status" value="1"/>
</dbReference>
<reference evidence="8" key="1">
    <citation type="submission" date="2014-09" db="EMBL/GenBank/DDBJ databases">
        <title>Genome sequence of the luminous mushroom Mycena chlorophos for searching fungal bioluminescence genes.</title>
        <authorList>
            <person name="Tanaka Y."/>
            <person name="Kasuga D."/>
            <person name="Oba Y."/>
            <person name="Hase S."/>
            <person name="Sato K."/>
            <person name="Oba Y."/>
            <person name="Sakakibara Y."/>
        </authorList>
    </citation>
    <scope>NUCLEOTIDE SEQUENCE</scope>
</reference>
<dbReference type="PANTHER" id="PTHR13989">
    <property type="entry name" value="REPLICATION PROTEIN A-RELATED"/>
    <property type="match status" value="1"/>
</dbReference>
<evidence type="ECO:0000259" key="7">
    <source>
        <dbReference type="Pfam" id="PF08784"/>
    </source>
</evidence>
<dbReference type="Gene3D" id="2.40.50.140">
    <property type="entry name" value="Nucleic acid-binding proteins"/>
    <property type="match status" value="1"/>
</dbReference>
<dbReference type="PANTHER" id="PTHR13989:SF16">
    <property type="entry name" value="REPLICATION PROTEIN A2"/>
    <property type="match status" value="1"/>
</dbReference>
<name>A0ABQ0LQ76_MYCCL</name>
<dbReference type="Proteomes" id="UP000815677">
    <property type="component" value="Unassembled WGS sequence"/>
</dbReference>
<dbReference type="InterPro" id="IPR040260">
    <property type="entry name" value="RFA2-like"/>
</dbReference>
<evidence type="ECO:0000256" key="1">
    <source>
        <dbReference type="ARBA" id="ARBA00004123"/>
    </source>
</evidence>
<comment type="similarity">
    <text evidence="2">Belongs to the replication factor A protein 2 family.</text>
</comment>
<keyword evidence="3" id="KW-0235">DNA replication</keyword>
<dbReference type="SUPFAM" id="SSF46785">
    <property type="entry name" value="Winged helix' DNA-binding domain"/>
    <property type="match status" value="1"/>
</dbReference>
<dbReference type="InterPro" id="IPR014646">
    <property type="entry name" value="Rfa2/RPA32"/>
</dbReference>
<dbReference type="EMBL" id="DF848219">
    <property type="protein sequence ID" value="GAT53228.1"/>
    <property type="molecule type" value="Genomic_DNA"/>
</dbReference>
<dbReference type="InterPro" id="IPR012340">
    <property type="entry name" value="NA-bd_OB-fold"/>
</dbReference>
<evidence type="ECO:0000313" key="9">
    <source>
        <dbReference type="Proteomes" id="UP000815677"/>
    </source>
</evidence>
<gene>
    <name evidence="8" type="ORF">MCHLO_10210</name>
</gene>
<evidence type="ECO:0000256" key="3">
    <source>
        <dbReference type="ARBA" id="ARBA00022705"/>
    </source>
</evidence>
<feature type="region of interest" description="Disordered" evidence="6">
    <location>
        <begin position="167"/>
        <end position="188"/>
    </location>
</feature>
<evidence type="ECO:0000256" key="6">
    <source>
        <dbReference type="SAM" id="MobiDB-lite"/>
    </source>
</evidence>
<protein>
    <recommendedName>
        <fullName evidence="7">Replication protein A C-terminal domain-containing protein</fullName>
    </recommendedName>
</protein>
<dbReference type="Gene3D" id="1.10.10.10">
    <property type="entry name" value="Winged helix-like DNA-binding domain superfamily/Winged helix DNA-binding domain"/>
    <property type="match status" value="1"/>
</dbReference>